<dbReference type="EMBL" id="CM037630">
    <property type="protein sequence ID" value="KAH7987496.1"/>
    <property type="molecule type" value="Genomic_DNA"/>
</dbReference>
<evidence type="ECO:0000313" key="1">
    <source>
        <dbReference type="EMBL" id="KAH7987496.1"/>
    </source>
</evidence>
<sequence length="348" mass="37481">MQFGFTDLKYLHPATSALTRGGWQSKGTPINRIPIMAKQILDLYMLYKLVTEKGGLVEIINKKIWREITKGLNLPTSITSAAFTLRTQYMKYLYAYECEKKALSSPAELQAAIDGNRREGRRPSYSSSLFGYSPAAAGAPPSLLCPPKIRFPVVSLAPSGTTSSPHLSLAATLRKGDGTPVTMSTPNRVAMPVTLASQQATAAARTATLEQLRERLESGEPPEKVSRMTEEEQRFVQQAFQRNLFSMARQLPMKIKINGREDKSDSAASAASALNWTPSGFGSINMSVEINGTIYAGVLFAQKPVVHLIAGSSTQSTGGGSSNSSHCSPSPTSSRGTPSAEPSTSWSL</sequence>
<accession>A0ACB8E5Y8</accession>
<name>A0ACB8E5Y8_9SAUR</name>
<comment type="caution">
    <text evidence="1">The sequence shown here is derived from an EMBL/GenBank/DDBJ whole genome shotgun (WGS) entry which is preliminary data.</text>
</comment>
<protein>
    <submittedName>
        <fullName evidence="1">AT-rich interactive domain-containing protein 3B</fullName>
    </submittedName>
</protein>
<evidence type="ECO:0000313" key="2">
    <source>
        <dbReference type="Proteomes" id="UP000827872"/>
    </source>
</evidence>
<dbReference type="Proteomes" id="UP000827872">
    <property type="component" value="Linkage Group LG17"/>
</dbReference>
<organism evidence="1 2">
    <name type="scientific">Sphaerodactylus townsendi</name>
    <dbReference type="NCBI Taxonomy" id="933632"/>
    <lineage>
        <taxon>Eukaryota</taxon>
        <taxon>Metazoa</taxon>
        <taxon>Chordata</taxon>
        <taxon>Craniata</taxon>
        <taxon>Vertebrata</taxon>
        <taxon>Euteleostomi</taxon>
        <taxon>Lepidosauria</taxon>
        <taxon>Squamata</taxon>
        <taxon>Bifurcata</taxon>
        <taxon>Gekkota</taxon>
        <taxon>Sphaerodactylidae</taxon>
        <taxon>Sphaerodactylus</taxon>
    </lineage>
</organism>
<proteinExistence type="predicted"/>
<gene>
    <name evidence="1" type="primary">ARID3B</name>
    <name evidence="1" type="ORF">K3G42_006020</name>
</gene>
<reference evidence="1" key="1">
    <citation type="submission" date="2021-08" db="EMBL/GenBank/DDBJ databases">
        <title>The first chromosome-level gecko genome reveals the dynamic sex chromosomes of Neotropical dwarf geckos (Sphaerodactylidae: Sphaerodactylus).</title>
        <authorList>
            <person name="Pinto B.J."/>
            <person name="Keating S.E."/>
            <person name="Gamble T."/>
        </authorList>
    </citation>
    <scope>NUCLEOTIDE SEQUENCE</scope>
    <source>
        <strain evidence="1">TG3544</strain>
    </source>
</reference>
<keyword evidence="2" id="KW-1185">Reference proteome</keyword>